<feature type="transmembrane region" description="Helical" evidence="3">
    <location>
        <begin position="12"/>
        <end position="29"/>
    </location>
</feature>
<protein>
    <submittedName>
        <fullName evidence="5">Putative non-specific serine/threonine protein kinase</fullName>
        <ecNumber evidence="5">2.7.11.1</ecNumber>
    </submittedName>
</protein>
<keyword evidence="3" id="KW-1133">Transmembrane helix</keyword>
<dbReference type="InterPro" id="IPR046959">
    <property type="entry name" value="PRK1-6/SRF4-like"/>
</dbReference>
<dbReference type="InterPro" id="IPR013210">
    <property type="entry name" value="LRR_N_plant-typ"/>
</dbReference>
<dbReference type="SUPFAM" id="SSF52058">
    <property type="entry name" value="L domain-like"/>
    <property type="match status" value="1"/>
</dbReference>
<keyword evidence="5" id="KW-0808">Transferase</keyword>
<dbReference type="Pfam" id="PF08263">
    <property type="entry name" value="LRRNT_2"/>
    <property type="match status" value="1"/>
</dbReference>
<reference evidence="6" key="1">
    <citation type="journal article" date="2018" name="Nat. Plants">
        <title>Whole-genome landscape of Medicago truncatula symbiotic genes.</title>
        <authorList>
            <person name="Pecrix Y."/>
            <person name="Staton S.E."/>
            <person name="Sallet E."/>
            <person name="Lelandais-Briere C."/>
            <person name="Moreau S."/>
            <person name="Carrere S."/>
            <person name="Blein T."/>
            <person name="Jardinaud M.F."/>
            <person name="Latrasse D."/>
            <person name="Zouine M."/>
            <person name="Zahm M."/>
            <person name="Kreplak J."/>
            <person name="Mayjonade B."/>
            <person name="Satge C."/>
            <person name="Perez M."/>
            <person name="Cauet S."/>
            <person name="Marande W."/>
            <person name="Chantry-Darmon C."/>
            <person name="Lopez-Roques C."/>
            <person name="Bouchez O."/>
            <person name="Berard A."/>
            <person name="Debelle F."/>
            <person name="Munos S."/>
            <person name="Bendahmane A."/>
            <person name="Berges H."/>
            <person name="Niebel A."/>
            <person name="Buitink J."/>
            <person name="Frugier F."/>
            <person name="Benhamed M."/>
            <person name="Crespi M."/>
            <person name="Gouzy J."/>
            <person name="Gamas P."/>
        </authorList>
    </citation>
    <scope>NUCLEOTIDE SEQUENCE [LARGE SCALE GENOMIC DNA]</scope>
    <source>
        <strain evidence="6">cv. Jemalong A17</strain>
    </source>
</reference>
<keyword evidence="1" id="KW-0433">Leucine-rich repeat</keyword>
<dbReference type="Gramene" id="rna162">
    <property type="protein sequence ID" value="RHN76785.1"/>
    <property type="gene ID" value="gene162"/>
</dbReference>
<dbReference type="EMBL" id="PSQE01000001">
    <property type="protein sequence ID" value="RHN76785.1"/>
    <property type="molecule type" value="Genomic_DNA"/>
</dbReference>
<feature type="domain" description="Leucine-rich repeat-containing N-terminal plant-type" evidence="4">
    <location>
        <begin position="30"/>
        <end position="66"/>
    </location>
</feature>
<dbReference type="PANTHER" id="PTHR48007">
    <property type="entry name" value="LEUCINE-RICH REPEAT RECEPTOR-LIKE PROTEIN KINASE PXC1"/>
    <property type="match status" value="1"/>
</dbReference>
<accession>A0A396JKF8</accession>
<dbReference type="EC" id="2.7.11.1" evidence="5"/>
<dbReference type="PANTHER" id="PTHR48007:SF67">
    <property type="entry name" value="POLLEN RECEPTOR-LIKE KINASE 1"/>
    <property type="match status" value="1"/>
</dbReference>
<evidence type="ECO:0000256" key="3">
    <source>
        <dbReference type="SAM" id="Phobius"/>
    </source>
</evidence>
<dbReference type="InterPro" id="IPR001611">
    <property type="entry name" value="Leu-rich_rpt"/>
</dbReference>
<gene>
    <name evidence="5" type="ORF">MtrunA17_Chr1g0147681</name>
</gene>
<keyword evidence="2" id="KW-0677">Repeat</keyword>
<keyword evidence="3" id="KW-0812">Transmembrane</keyword>
<comment type="caution">
    <text evidence="5">The sequence shown here is derived from an EMBL/GenBank/DDBJ whole genome shotgun (WGS) entry which is preliminary data.</text>
</comment>
<evidence type="ECO:0000313" key="5">
    <source>
        <dbReference type="EMBL" id="RHN76785.1"/>
    </source>
</evidence>
<evidence type="ECO:0000259" key="4">
    <source>
        <dbReference type="Pfam" id="PF08263"/>
    </source>
</evidence>
<dbReference type="Proteomes" id="UP000265566">
    <property type="component" value="Chromosome 1"/>
</dbReference>
<sequence>MHSLMAHTRTYYCIFMFFLFFIYFVPTFGDTDGQVLLRFRSFLSNANALNNWVDESNLCNWAGLLCINNIFYGLRLENMGLGGKIDVDTLLRLPNLVSFSVNNNTFKGPMPEFKKVVSLRALFLSNNKFSGKILDDSFEGMENLKSVFLAENEFIGHIPVSLAKLPRLLDLDLHGNGFEGNIPEFQQNDFRVFNLSNNQLEGPIPIRLSNEPSTSFSGK</sequence>
<organism evidence="5 6">
    <name type="scientific">Medicago truncatula</name>
    <name type="common">Barrel medic</name>
    <name type="synonym">Medicago tribuloides</name>
    <dbReference type="NCBI Taxonomy" id="3880"/>
    <lineage>
        <taxon>Eukaryota</taxon>
        <taxon>Viridiplantae</taxon>
        <taxon>Streptophyta</taxon>
        <taxon>Embryophyta</taxon>
        <taxon>Tracheophyta</taxon>
        <taxon>Spermatophyta</taxon>
        <taxon>Magnoliopsida</taxon>
        <taxon>eudicotyledons</taxon>
        <taxon>Gunneridae</taxon>
        <taxon>Pentapetalae</taxon>
        <taxon>rosids</taxon>
        <taxon>fabids</taxon>
        <taxon>Fabales</taxon>
        <taxon>Fabaceae</taxon>
        <taxon>Papilionoideae</taxon>
        <taxon>50 kb inversion clade</taxon>
        <taxon>NPAAA clade</taxon>
        <taxon>Hologalegina</taxon>
        <taxon>IRL clade</taxon>
        <taxon>Trifolieae</taxon>
        <taxon>Medicago</taxon>
    </lineage>
</organism>
<evidence type="ECO:0000256" key="1">
    <source>
        <dbReference type="ARBA" id="ARBA00022614"/>
    </source>
</evidence>
<keyword evidence="5" id="KW-0723">Serine/threonine-protein kinase</keyword>
<name>A0A396JKF8_MEDTR</name>
<keyword evidence="3" id="KW-0472">Membrane</keyword>
<dbReference type="GO" id="GO:0004674">
    <property type="term" value="F:protein serine/threonine kinase activity"/>
    <property type="evidence" value="ECO:0007669"/>
    <property type="project" value="UniProtKB-KW"/>
</dbReference>
<dbReference type="Gene3D" id="3.80.10.10">
    <property type="entry name" value="Ribonuclease Inhibitor"/>
    <property type="match status" value="1"/>
</dbReference>
<dbReference type="AlphaFoldDB" id="A0A396JKF8"/>
<evidence type="ECO:0000256" key="2">
    <source>
        <dbReference type="ARBA" id="ARBA00022737"/>
    </source>
</evidence>
<dbReference type="Pfam" id="PF00560">
    <property type="entry name" value="LRR_1"/>
    <property type="match status" value="2"/>
</dbReference>
<keyword evidence="5" id="KW-0418">Kinase</keyword>
<dbReference type="InterPro" id="IPR032675">
    <property type="entry name" value="LRR_dom_sf"/>
</dbReference>
<proteinExistence type="predicted"/>
<evidence type="ECO:0000313" key="6">
    <source>
        <dbReference type="Proteomes" id="UP000265566"/>
    </source>
</evidence>